<proteinExistence type="predicted"/>
<accession>A0A0A8YJP3</accession>
<dbReference type="AlphaFoldDB" id="A0A0A8YJP3"/>
<reference evidence="1" key="1">
    <citation type="submission" date="2014-09" db="EMBL/GenBank/DDBJ databases">
        <authorList>
            <person name="Magalhaes I.L.F."/>
            <person name="Oliveira U."/>
            <person name="Santos F.R."/>
            <person name="Vidigal T.H.D.A."/>
            <person name="Brescovit A.D."/>
            <person name="Santos A.J."/>
        </authorList>
    </citation>
    <scope>NUCLEOTIDE SEQUENCE</scope>
    <source>
        <tissue evidence="1">Shoot tissue taken approximately 20 cm above the soil surface</tissue>
    </source>
</reference>
<evidence type="ECO:0000313" key="1">
    <source>
        <dbReference type="EMBL" id="JAD25773.1"/>
    </source>
</evidence>
<dbReference type="EMBL" id="GBRH01272122">
    <property type="protein sequence ID" value="JAD25773.1"/>
    <property type="molecule type" value="Transcribed_RNA"/>
</dbReference>
<organism evidence="1">
    <name type="scientific">Arundo donax</name>
    <name type="common">Giant reed</name>
    <name type="synonym">Donax arundinaceus</name>
    <dbReference type="NCBI Taxonomy" id="35708"/>
    <lineage>
        <taxon>Eukaryota</taxon>
        <taxon>Viridiplantae</taxon>
        <taxon>Streptophyta</taxon>
        <taxon>Embryophyta</taxon>
        <taxon>Tracheophyta</taxon>
        <taxon>Spermatophyta</taxon>
        <taxon>Magnoliopsida</taxon>
        <taxon>Liliopsida</taxon>
        <taxon>Poales</taxon>
        <taxon>Poaceae</taxon>
        <taxon>PACMAD clade</taxon>
        <taxon>Arundinoideae</taxon>
        <taxon>Arundineae</taxon>
        <taxon>Arundo</taxon>
    </lineage>
</organism>
<reference evidence="1" key="2">
    <citation type="journal article" date="2015" name="Data Brief">
        <title>Shoot transcriptome of the giant reed, Arundo donax.</title>
        <authorList>
            <person name="Barrero R.A."/>
            <person name="Guerrero F.D."/>
            <person name="Moolhuijzen P."/>
            <person name="Goolsby J.A."/>
            <person name="Tidwell J."/>
            <person name="Bellgard S.E."/>
            <person name="Bellgard M.I."/>
        </authorList>
    </citation>
    <scope>NUCLEOTIDE SEQUENCE</scope>
    <source>
        <tissue evidence="1">Shoot tissue taken approximately 20 cm above the soil surface</tissue>
    </source>
</reference>
<sequence length="19" mass="2240">MCMVRSRKKDTTCCCMQNT</sequence>
<protein>
    <submittedName>
        <fullName evidence="1">Uncharacterized protein</fullName>
    </submittedName>
</protein>
<name>A0A0A8YJP3_ARUDO</name>